<dbReference type="CDD" id="cd03081">
    <property type="entry name" value="TRX_Fd_NuoE_FDH_gamma"/>
    <property type="match status" value="1"/>
</dbReference>
<keyword evidence="5" id="KW-1185">Reference proteome</keyword>
<dbReference type="Proteomes" id="UP000325161">
    <property type="component" value="Chromosome"/>
</dbReference>
<sequence length="223" mass="22703">MPEPVPAFTRAATLAIKPADKLAAALPGSADSCTTAALIAAHAGQAGALLPLLHAIQDKLGFIAPGSVGDIAQALNLSRAEVHGVITYYPHFRTVAPARHTLEVCRAESCQALGGDALAAHVQQRLGCDFHGADASGAVGLEAVYCLGLCAQSPAVAIDGVAHARMTPARMDRLLDPLLAEAAKVDANAAVAQAQASSAAAPRNVSVDGRHLLQAPHRGQEAV</sequence>
<dbReference type="GO" id="GO:0051536">
    <property type="term" value="F:iron-sulfur cluster binding"/>
    <property type="evidence" value="ECO:0007669"/>
    <property type="project" value="UniProtKB-KW"/>
</dbReference>
<evidence type="ECO:0000256" key="2">
    <source>
        <dbReference type="ARBA" id="ARBA00023004"/>
    </source>
</evidence>
<dbReference type="OrthoDB" id="9807941at2"/>
<proteinExistence type="predicted"/>
<dbReference type="InterPro" id="IPR041921">
    <property type="entry name" value="NuoE_N"/>
</dbReference>
<dbReference type="GO" id="GO:0046872">
    <property type="term" value="F:metal ion binding"/>
    <property type="evidence" value="ECO:0007669"/>
    <property type="project" value="UniProtKB-KW"/>
</dbReference>
<dbReference type="InterPro" id="IPR036249">
    <property type="entry name" value="Thioredoxin-like_sf"/>
</dbReference>
<dbReference type="SUPFAM" id="SSF52833">
    <property type="entry name" value="Thioredoxin-like"/>
    <property type="match status" value="1"/>
</dbReference>
<accession>A0A5C0B2V0</accession>
<dbReference type="Pfam" id="PF01257">
    <property type="entry name" value="2Fe-2S_thioredx"/>
    <property type="match status" value="1"/>
</dbReference>
<evidence type="ECO:0000313" key="5">
    <source>
        <dbReference type="Proteomes" id="UP000325161"/>
    </source>
</evidence>
<dbReference type="Gene3D" id="3.40.30.10">
    <property type="entry name" value="Glutaredoxin"/>
    <property type="match status" value="1"/>
</dbReference>
<evidence type="ECO:0000313" key="4">
    <source>
        <dbReference type="EMBL" id="QEI09189.1"/>
    </source>
</evidence>
<keyword evidence="2" id="KW-0408">Iron</keyword>
<dbReference type="KEGG" id="pacr:FXN63_08410"/>
<keyword evidence="1" id="KW-0479">Metal-binding</keyword>
<dbReference type="EMBL" id="CP043046">
    <property type="protein sequence ID" value="QEI09189.1"/>
    <property type="molecule type" value="Genomic_DNA"/>
</dbReference>
<dbReference type="NCBIfam" id="NF004638">
    <property type="entry name" value="PRK05988.1"/>
    <property type="match status" value="1"/>
</dbReference>
<dbReference type="GO" id="GO:0003954">
    <property type="term" value="F:NADH dehydrogenase activity"/>
    <property type="evidence" value="ECO:0007669"/>
    <property type="project" value="TreeGrafter"/>
</dbReference>
<dbReference type="PANTHER" id="PTHR10371">
    <property type="entry name" value="NADH DEHYDROGENASE UBIQUINONE FLAVOPROTEIN 2, MITOCHONDRIAL"/>
    <property type="match status" value="1"/>
</dbReference>
<organism evidence="4 5">
    <name type="scientific">Pigmentiphaga aceris</name>
    <dbReference type="NCBI Taxonomy" id="1940612"/>
    <lineage>
        <taxon>Bacteria</taxon>
        <taxon>Pseudomonadati</taxon>
        <taxon>Pseudomonadota</taxon>
        <taxon>Betaproteobacteria</taxon>
        <taxon>Burkholderiales</taxon>
        <taxon>Alcaligenaceae</taxon>
        <taxon>Pigmentiphaga</taxon>
    </lineage>
</organism>
<evidence type="ECO:0000256" key="1">
    <source>
        <dbReference type="ARBA" id="ARBA00022723"/>
    </source>
</evidence>
<dbReference type="AlphaFoldDB" id="A0A5C0B2V0"/>
<reference evidence="4 5" key="1">
    <citation type="submission" date="2019-08" db="EMBL/GenBank/DDBJ databases">
        <title>Amphibian skin-associated Pigmentiphaga: genome sequence and occurrence across geography and hosts.</title>
        <authorList>
            <person name="Bletz M.C."/>
            <person name="Bunk B."/>
            <person name="Sproeer C."/>
            <person name="Biwer P."/>
            <person name="Reiter S."/>
            <person name="Rabemananjara F.C.E."/>
            <person name="Schulz S."/>
            <person name="Overmann J."/>
            <person name="Vences M."/>
        </authorList>
    </citation>
    <scope>NUCLEOTIDE SEQUENCE [LARGE SCALE GENOMIC DNA]</scope>
    <source>
        <strain evidence="4 5">Mada1488</strain>
    </source>
</reference>
<dbReference type="PANTHER" id="PTHR10371:SF3">
    <property type="entry name" value="NADH DEHYDROGENASE [UBIQUINONE] FLAVOPROTEIN 2, MITOCHONDRIAL"/>
    <property type="match status" value="1"/>
</dbReference>
<protein>
    <submittedName>
        <fullName evidence="4">Formate dehydrogenase subunit gamma</fullName>
    </submittedName>
</protein>
<gene>
    <name evidence="4" type="ORF">FXN63_08410</name>
</gene>
<keyword evidence="3" id="KW-0411">Iron-sulfur</keyword>
<name>A0A5C0B2V0_9BURK</name>
<evidence type="ECO:0000256" key="3">
    <source>
        <dbReference type="ARBA" id="ARBA00023014"/>
    </source>
</evidence>
<dbReference type="Gene3D" id="1.10.10.1590">
    <property type="entry name" value="NADH-quinone oxidoreductase subunit E"/>
    <property type="match status" value="1"/>
</dbReference>